<evidence type="ECO:0000313" key="3">
    <source>
        <dbReference type="EMBL" id="HCL03048.1"/>
    </source>
</evidence>
<feature type="domain" description="Gfo/Idh/MocA-like oxidoreductase N-terminal" evidence="1">
    <location>
        <begin position="7"/>
        <end position="128"/>
    </location>
</feature>
<dbReference type="InterPro" id="IPR052515">
    <property type="entry name" value="Gfo/Idh/MocA_Oxidoreductase"/>
</dbReference>
<reference evidence="3 4" key="1">
    <citation type="journal article" date="2018" name="Nat. Biotechnol.">
        <title>A standardized bacterial taxonomy based on genome phylogeny substantially revises the tree of life.</title>
        <authorList>
            <person name="Parks D.H."/>
            <person name="Chuvochina M."/>
            <person name="Waite D.W."/>
            <person name="Rinke C."/>
            <person name="Skarshewski A."/>
            <person name="Chaumeil P.A."/>
            <person name="Hugenholtz P."/>
        </authorList>
    </citation>
    <scope>NUCLEOTIDE SEQUENCE [LARGE SCALE GENOMIC DNA]</scope>
    <source>
        <strain evidence="3">UBA11728</strain>
    </source>
</reference>
<dbReference type="Pfam" id="PF22725">
    <property type="entry name" value="GFO_IDH_MocA_C3"/>
    <property type="match status" value="1"/>
</dbReference>
<dbReference type="Gene3D" id="3.40.50.720">
    <property type="entry name" value="NAD(P)-binding Rossmann-like Domain"/>
    <property type="match status" value="1"/>
</dbReference>
<dbReference type="InterPro" id="IPR036291">
    <property type="entry name" value="NAD(P)-bd_dom_sf"/>
</dbReference>
<dbReference type="EMBL" id="DPVV01000391">
    <property type="protein sequence ID" value="HCL03048.1"/>
    <property type="molecule type" value="Genomic_DNA"/>
</dbReference>
<evidence type="ECO:0000259" key="2">
    <source>
        <dbReference type="Pfam" id="PF22725"/>
    </source>
</evidence>
<dbReference type="SUPFAM" id="SSF55347">
    <property type="entry name" value="Glyceraldehyde-3-phosphate dehydrogenase-like, C-terminal domain"/>
    <property type="match status" value="1"/>
</dbReference>
<accession>A0A3D2X9L2</accession>
<proteinExistence type="predicted"/>
<dbReference type="Proteomes" id="UP000262969">
    <property type="component" value="Unassembled WGS sequence"/>
</dbReference>
<dbReference type="InterPro" id="IPR055170">
    <property type="entry name" value="GFO_IDH_MocA-like_dom"/>
</dbReference>
<dbReference type="AlphaFoldDB" id="A0A3D2X9L2"/>
<protein>
    <submittedName>
        <fullName evidence="3">Gfo/Idh/MocA family oxidoreductase</fullName>
    </submittedName>
</protein>
<evidence type="ECO:0000259" key="1">
    <source>
        <dbReference type="Pfam" id="PF01408"/>
    </source>
</evidence>
<evidence type="ECO:0000313" key="4">
    <source>
        <dbReference type="Proteomes" id="UP000262969"/>
    </source>
</evidence>
<gene>
    <name evidence="3" type="ORF">DHW61_11680</name>
</gene>
<organism evidence="3 4">
    <name type="scientific">Lachnoclostridium phytofermentans</name>
    <dbReference type="NCBI Taxonomy" id="66219"/>
    <lineage>
        <taxon>Bacteria</taxon>
        <taxon>Bacillati</taxon>
        <taxon>Bacillota</taxon>
        <taxon>Clostridia</taxon>
        <taxon>Lachnospirales</taxon>
        <taxon>Lachnospiraceae</taxon>
    </lineage>
</organism>
<feature type="domain" description="GFO/IDH/MocA-like oxidoreductase" evidence="2">
    <location>
        <begin position="139"/>
        <end position="262"/>
    </location>
</feature>
<dbReference type="PANTHER" id="PTHR43249:SF1">
    <property type="entry name" value="D-GLUCOSIDE 3-DEHYDROGENASE"/>
    <property type="match status" value="1"/>
</dbReference>
<sequence>MNQSTKVRIALIGVGSMGKKYATMLDMEKISNLTLTTVCCRSKENQNWVKENLSESVKLYQSSEELFAHHEEYDAVLIVTPHKQHPELAIKAFELKKHVFCDKPAGISILDAQRMEQAQKESECKYAMMFHNRTYPVLKKVKQLLDDGFVGEIKRVQLVNTIYYRTEYYHNSGDWRSSWHGEGGGALINQGQHILDYWQWLFGMPLAIYASIPFGKYNSFAVDDEATLLMEYPNKVTATFLLSTGEIPREEVLTVVGTKGSIKVTGNEIELTSYSMDSMKYGKTAKTTSREEIQQTKELFICNEPKESYEQMLVNFGEAILRGKALIAPGEEGTKALELTNAAYLSAFLGERVSLPIDSARYEELFKQRIEDEKIK</sequence>
<dbReference type="SUPFAM" id="SSF51735">
    <property type="entry name" value="NAD(P)-binding Rossmann-fold domains"/>
    <property type="match status" value="1"/>
</dbReference>
<dbReference type="GO" id="GO:0000166">
    <property type="term" value="F:nucleotide binding"/>
    <property type="evidence" value="ECO:0007669"/>
    <property type="project" value="InterPro"/>
</dbReference>
<dbReference type="Gene3D" id="3.30.360.10">
    <property type="entry name" value="Dihydrodipicolinate Reductase, domain 2"/>
    <property type="match status" value="1"/>
</dbReference>
<comment type="caution">
    <text evidence="3">The sequence shown here is derived from an EMBL/GenBank/DDBJ whole genome shotgun (WGS) entry which is preliminary data.</text>
</comment>
<dbReference type="InterPro" id="IPR000683">
    <property type="entry name" value="Gfo/Idh/MocA-like_OxRdtase_N"/>
</dbReference>
<name>A0A3D2X9L2_9FIRM</name>
<dbReference type="Pfam" id="PF01408">
    <property type="entry name" value="GFO_IDH_MocA"/>
    <property type="match status" value="1"/>
</dbReference>
<dbReference type="PANTHER" id="PTHR43249">
    <property type="entry name" value="UDP-N-ACETYL-2-AMINO-2-DEOXY-D-GLUCURONATE OXIDASE"/>
    <property type="match status" value="1"/>
</dbReference>